<protein>
    <submittedName>
        <fullName evidence="2">Uncharacterized protein</fullName>
    </submittedName>
</protein>
<keyword evidence="1" id="KW-0732">Signal</keyword>
<dbReference type="RefSeq" id="WP_127086711.1">
    <property type="nucleotide sequence ID" value="NZ_RSCL01000036.1"/>
</dbReference>
<dbReference type="OrthoDB" id="8245343at2"/>
<comment type="caution">
    <text evidence="2">The sequence shown here is derived from an EMBL/GenBank/DDBJ whole genome shotgun (WGS) entry which is preliminary data.</text>
</comment>
<evidence type="ECO:0000313" key="2">
    <source>
        <dbReference type="EMBL" id="RUS96528.1"/>
    </source>
</evidence>
<reference evidence="2" key="2">
    <citation type="journal article" date="2019" name="Genome Biol. Evol.">
        <title>Day and night: Metabolic profiles and evolutionary relationships of six axenic non-marine cyanobacteria.</title>
        <authorList>
            <person name="Will S.E."/>
            <person name="Henke P."/>
            <person name="Boedeker C."/>
            <person name="Huang S."/>
            <person name="Brinkmann H."/>
            <person name="Rohde M."/>
            <person name="Jarek M."/>
            <person name="Friedl T."/>
            <person name="Seufert S."/>
            <person name="Schumacher M."/>
            <person name="Overmann J."/>
            <person name="Neumann-Schaal M."/>
            <person name="Petersen J."/>
        </authorList>
    </citation>
    <scope>NUCLEOTIDE SEQUENCE [LARGE SCALE GENOMIC DNA]</scope>
    <source>
        <strain evidence="2">PCC 7102</strain>
    </source>
</reference>
<proteinExistence type="predicted"/>
<name>A0A433URP9_9CYAN</name>
<evidence type="ECO:0000313" key="3">
    <source>
        <dbReference type="Proteomes" id="UP000271624"/>
    </source>
</evidence>
<organism evidence="2 3">
    <name type="scientific">Dulcicalothrix desertica PCC 7102</name>
    <dbReference type="NCBI Taxonomy" id="232991"/>
    <lineage>
        <taxon>Bacteria</taxon>
        <taxon>Bacillati</taxon>
        <taxon>Cyanobacteriota</taxon>
        <taxon>Cyanophyceae</taxon>
        <taxon>Nostocales</taxon>
        <taxon>Calotrichaceae</taxon>
        <taxon>Dulcicalothrix</taxon>
    </lineage>
</organism>
<gene>
    <name evidence="2" type="ORF">DSM106972_087150</name>
</gene>
<evidence type="ECO:0000256" key="1">
    <source>
        <dbReference type="SAM" id="SignalP"/>
    </source>
</evidence>
<feature type="signal peptide" evidence="1">
    <location>
        <begin position="1"/>
        <end position="23"/>
    </location>
</feature>
<dbReference type="EMBL" id="RSCL01000036">
    <property type="protein sequence ID" value="RUS96528.1"/>
    <property type="molecule type" value="Genomic_DNA"/>
</dbReference>
<dbReference type="AlphaFoldDB" id="A0A433URP9"/>
<sequence length="144" mass="15301">MKKLAILCSAIALTLIGNVATHAKVTSQPTVQQNSNIPTKVANPGMIIAQAGNLTGAWNCNDGGVYFIRQVGNQIWWYGQSSDGGQTWSNVFQGTITGSRIIGSWADVPKGSIRGYGEMTLRISGGRIQKISGGENFGGSVWSR</sequence>
<keyword evidence="3" id="KW-1185">Reference proteome</keyword>
<accession>A0A433URP9</accession>
<dbReference type="Proteomes" id="UP000271624">
    <property type="component" value="Unassembled WGS sequence"/>
</dbReference>
<reference evidence="2" key="1">
    <citation type="submission" date="2018-12" db="EMBL/GenBank/DDBJ databases">
        <authorList>
            <person name="Will S."/>
            <person name="Neumann-Schaal M."/>
            <person name="Henke P."/>
        </authorList>
    </citation>
    <scope>NUCLEOTIDE SEQUENCE</scope>
    <source>
        <strain evidence="2">PCC 7102</strain>
    </source>
</reference>
<feature type="chain" id="PRO_5030092465" evidence="1">
    <location>
        <begin position="24"/>
        <end position="144"/>
    </location>
</feature>